<comment type="caution">
    <text evidence="2">The sequence shown here is derived from an EMBL/GenBank/DDBJ whole genome shotgun (WGS) entry which is preliminary data.</text>
</comment>
<gene>
    <name evidence="2" type="ORF">GCM10010448_28250</name>
</gene>
<dbReference type="InterPro" id="IPR011006">
    <property type="entry name" value="CheY-like_superfamily"/>
</dbReference>
<name>A0ABP6LJI7_9ACTN</name>
<dbReference type="Gene3D" id="1.10.10.10">
    <property type="entry name" value="Winged helix-like DNA-binding domain superfamily/Winged helix DNA-binding domain"/>
    <property type="match status" value="1"/>
</dbReference>
<evidence type="ECO:0000259" key="1">
    <source>
        <dbReference type="PROSITE" id="PS50921"/>
    </source>
</evidence>
<dbReference type="Pfam" id="PF03861">
    <property type="entry name" value="ANTAR"/>
    <property type="match status" value="1"/>
</dbReference>
<keyword evidence="3" id="KW-1185">Reference proteome</keyword>
<dbReference type="Proteomes" id="UP001501532">
    <property type="component" value="Unassembled WGS sequence"/>
</dbReference>
<protein>
    <recommendedName>
        <fullName evidence="1">ANTAR domain-containing protein</fullName>
    </recommendedName>
</protein>
<accession>A0ABP6LJI7</accession>
<reference evidence="3" key="1">
    <citation type="journal article" date="2019" name="Int. J. Syst. Evol. Microbiol.">
        <title>The Global Catalogue of Microorganisms (GCM) 10K type strain sequencing project: providing services to taxonomists for standard genome sequencing and annotation.</title>
        <authorList>
            <consortium name="The Broad Institute Genomics Platform"/>
            <consortium name="The Broad Institute Genome Sequencing Center for Infectious Disease"/>
            <person name="Wu L."/>
            <person name="Ma J."/>
        </authorList>
    </citation>
    <scope>NUCLEOTIDE SEQUENCE [LARGE SCALE GENOMIC DNA]</scope>
    <source>
        <strain evidence="3">JCM 9091</strain>
    </source>
</reference>
<dbReference type="InterPro" id="IPR005561">
    <property type="entry name" value="ANTAR"/>
</dbReference>
<dbReference type="SMART" id="SM01012">
    <property type="entry name" value="ANTAR"/>
    <property type="match status" value="1"/>
</dbReference>
<dbReference type="EMBL" id="BAAAUF010000020">
    <property type="protein sequence ID" value="GAA3043819.1"/>
    <property type="molecule type" value="Genomic_DNA"/>
</dbReference>
<feature type="domain" description="ANTAR" evidence="1">
    <location>
        <begin position="24"/>
        <end position="85"/>
    </location>
</feature>
<evidence type="ECO:0000313" key="3">
    <source>
        <dbReference type="Proteomes" id="UP001501532"/>
    </source>
</evidence>
<dbReference type="PROSITE" id="PS50921">
    <property type="entry name" value="ANTAR"/>
    <property type="match status" value="1"/>
</dbReference>
<organism evidence="2 3">
    <name type="scientific">Streptomyces glomeratus</name>
    <dbReference type="NCBI Taxonomy" id="284452"/>
    <lineage>
        <taxon>Bacteria</taxon>
        <taxon>Bacillati</taxon>
        <taxon>Actinomycetota</taxon>
        <taxon>Actinomycetes</taxon>
        <taxon>Kitasatosporales</taxon>
        <taxon>Streptomycetaceae</taxon>
        <taxon>Streptomyces</taxon>
    </lineage>
</organism>
<evidence type="ECO:0000313" key="2">
    <source>
        <dbReference type="EMBL" id="GAA3043819.1"/>
    </source>
</evidence>
<sequence>MAFFAISHQHPLRLLSATDLALEYERLLEENAQLRQAVSSHALIDQAMGAVVVFGRIAPEEAWRVLRDVSQRTNTKLRVVAEHILKCAQGGALPEPLANELAMALERYRICSHAAEPTDPETARG</sequence>
<proteinExistence type="predicted"/>
<dbReference type="InterPro" id="IPR036388">
    <property type="entry name" value="WH-like_DNA-bd_sf"/>
</dbReference>
<dbReference type="SUPFAM" id="SSF52172">
    <property type="entry name" value="CheY-like"/>
    <property type="match status" value="1"/>
</dbReference>